<organism evidence="2 3">
    <name type="scientific">Microbacterium tenebrionis</name>
    <dbReference type="NCBI Taxonomy" id="2830665"/>
    <lineage>
        <taxon>Bacteria</taxon>
        <taxon>Bacillati</taxon>
        <taxon>Actinomycetota</taxon>
        <taxon>Actinomycetes</taxon>
        <taxon>Micrococcales</taxon>
        <taxon>Microbacteriaceae</taxon>
        <taxon>Microbacterium</taxon>
    </lineage>
</organism>
<sequence>MVRGYRDRADDSLLTLLGDLPELVTKLVKAEIDAAKAWVSRTAKDAGIGSVWFVIALFFLFWLVPMILVFAVAGLSSWWPVWLSALAVLALLLVCVLLCVVFGLLKFRKVLRRENPGQAIATDIRIVKDAGDDKL</sequence>
<keyword evidence="1" id="KW-0812">Transmembrane</keyword>
<dbReference type="Pfam" id="PF07332">
    <property type="entry name" value="Phage_holin_3_6"/>
    <property type="match status" value="1"/>
</dbReference>
<evidence type="ECO:0000313" key="3">
    <source>
        <dbReference type="Proteomes" id="UP001139289"/>
    </source>
</evidence>
<dbReference type="InterPro" id="IPR009937">
    <property type="entry name" value="Phage_holin_3_6"/>
</dbReference>
<name>A0A9X1LM50_9MICO</name>
<proteinExistence type="predicted"/>
<evidence type="ECO:0000256" key="1">
    <source>
        <dbReference type="SAM" id="Phobius"/>
    </source>
</evidence>
<feature type="transmembrane region" description="Helical" evidence="1">
    <location>
        <begin position="81"/>
        <end position="105"/>
    </location>
</feature>
<dbReference type="Proteomes" id="UP001139289">
    <property type="component" value="Unassembled WGS sequence"/>
</dbReference>
<keyword evidence="1" id="KW-0472">Membrane</keyword>
<reference evidence="2" key="1">
    <citation type="submission" date="2021-04" db="EMBL/GenBank/DDBJ databases">
        <title>Microbacterium tenobrionis sp. nov. and Microbacterium allomyrinae sp. nov., isolated from larvae of Tenobrio molitor and Allomyrina dichotoma, respectively.</title>
        <authorList>
            <person name="Lee S.D."/>
        </authorList>
    </citation>
    <scope>NUCLEOTIDE SEQUENCE</scope>
    <source>
        <strain evidence="2">YMB-B2</strain>
    </source>
</reference>
<accession>A0A9X1LM50</accession>
<dbReference type="EMBL" id="JAGTTM010000001">
    <property type="protein sequence ID" value="MCC2028201.1"/>
    <property type="molecule type" value="Genomic_DNA"/>
</dbReference>
<protein>
    <submittedName>
        <fullName evidence="2">Phage holin family protein</fullName>
    </submittedName>
</protein>
<gene>
    <name evidence="2" type="ORF">KEC56_01435</name>
</gene>
<dbReference type="AlphaFoldDB" id="A0A9X1LM50"/>
<feature type="transmembrane region" description="Helical" evidence="1">
    <location>
        <begin position="51"/>
        <end position="75"/>
    </location>
</feature>
<keyword evidence="1" id="KW-1133">Transmembrane helix</keyword>
<evidence type="ECO:0000313" key="2">
    <source>
        <dbReference type="EMBL" id="MCC2028201.1"/>
    </source>
</evidence>
<keyword evidence="3" id="KW-1185">Reference proteome</keyword>
<dbReference type="RefSeq" id="WP_227529521.1">
    <property type="nucleotide sequence ID" value="NZ_JAGTTM010000001.1"/>
</dbReference>
<comment type="caution">
    <text evidence="2">The sequence shown here is derived from an EMBL/GenBank/DDBJ whole genome shotgun (WGS) entry which is preliminary data.</text>
</comment>